<keyword evidence="2" id="KW-1185">Reference proteome</keyword>
<dbReference type="OrthoDB" id="127333at2"/>
<dbReference type="eggNOG" id="COG3119">
    <property type="taxonomic scope" value="Bacteria"/>
</dbReference>
<dbReference type="PANTHER" id="PTHR43737:SF1">
    <property type="entry name" value="DUF1501 DOMAIN-CONTAINING PROTEIN"/>
    <property type="match status" value="1"/>
</dbReference>
<dbReference type="RefSeq" id="WP_013565394.1">
    <property type="nucleotide sequence ID" value="NC_014962.1"/>
</dbReference>
<dbReference type="InParanoid" id="E8QYB1"/>
<accession>E8QYB1</accession>
<evidence type="ECO:0000313" key="1">
    <source>
        <dbReference type="EMBL" id="ADV63106.1"/>
    </source>
</evidence>
<organism evidence="1 2">
    <name type="scientific">Isosphaera pallida (strain ATCC 43644 / DSM 9630 / IS1B)</name>
    <dbReference type="NCBI Taxonomy" id="575540"/>
    <lineage>
        <taxon>Bacteria</taxon>
        <taxon>Pseudomonadati</taxon>
        <taxon>Planctomycetota</taxon>
        <taxon>Planctomycetia</taxon>
        <taxon>Isosphaerales</taxon>
        <taxon>Isosphaeraceae</taxon>
        <taxon>Isosphaera</taxon>
    </lineage>
</organism>
<dbReference type="InterPro" id="IPR017850">
    <property type="entry name" value="Alkaline_phosphatase_core_sf"/>
</dbReference>
<dbReference type="PROSITE" id="PS51318">
    <property type="entry name" value="TAT"/>
    <property type="match status" value="1"/>
</dbReference>
<dbReference type="STRING" id="575540.Isop_2534"/>
<name>E8QYB1_ISOPI</name>
<evidence type="ECO:0000313" key="2">
    <source>
        <dbReference type="Proteomes" id="UP000008631"/>
    </source>
</evidence>
<dbReference type="HOGENOM" id="CLU_035908_0_0_0"/>
<gene>
    <name evidence="1" type="ordered locus">Isop_2534</name>
</gene>
<dbReference type="PANTHER" id="PTHR43737">
    <property type="entry name" value="BLL7424 PROTEIN"/>
    <property type="match status" value="1"/>
</dbReference>
<dbReference type="Pfam" id="PF07394">
    <property type="entry name" value="DUF1501"/>
    <property type="match status" value="1"/>
</dbReference>
<sequence>MSRTPERGWERPRIGTGTAGGCLEFQRVWNPLRTTTRRSVLKVGALTAGGLTLGLPDLVRLRCNARADVADGRTPRAKSCILIFMWGGPSHLDTWDPKPDAPAEVRGEFKPIATRTPGLWISEHFPQLAERTDRLAVIRSMSHDDPAHLSPAHRVFTGHLAPVVKSDRDGPSARDWPCVGAMLGKLLPPRDALPASVTMPWIVSHPAAPGGRAPGQNGGWLGRAYDPLYVVGDPNAEGFRVPGLEPPAEVGPERLTRRKSLLEQLDGSGGEGAVAAWDRYQDTALQALTSTKVQEAFRIDREHPKTRERYGRHIHGQCLLLARRLAEAGVPLVTVNWHDDRSNFWDTHGDNFNQLKTRLMPPADQGFAALLDDLEARGMLEETLVVWTAEFGRHPRITAANAGREHWPWCYSSVLAGAGVRGGVVHGASDRLGAYPNTDPVTPEDIVATIYERLGIDPNMEVRDPLNRPLPLTRGTPLRAILS</sequence>
<protein>
    <recommendedName>
        <fullName evidence="3">DUF1501 domain-containing protein</fullName>
    </recommendedName>
</protein>
<dbReference type="Proteomes" id="UP000008631">
    <property type="component" value="Chromosome"/>
</dbReference>
<dbReference type="AlphaFoldDB" id="E8QYB1"/>
<dbReference type="InterPro" id="IPR006311">
    <property type="entry name" value="TAT_signal"/>
</dbReference>
<dbReference type="EMBL" id="CP002353">
    <property type="protein sequence ID" value="ADV63106.1"/>
    <property type="molecule type" value="Genomic_DNA"/>
</dbReference>
<dbReference type="SUPFAM" id="SSF53649">
    <property type="entry name" value="Alkaline phosphatase-like"/>
    <property type="match status" value="1"/>
</dbReference>
<evidence type="ECO:0008006" key="3">
    <source>
        <dbReference type="Google" id="ProtNLM"/>
    </source>
</evidence>
<dbReference type="KEGG" id="ipa:Isop_2534"/>
<reference evidence="1 2" key="2">
    <citation type="journal article" date="2011" name="Stand. Genomic Sci.">
        <title>Complete genome sequence of Isosphaera pallida type strain (IS1B).</title>
        <authorList>
            <consortium name="US DOE Joint Genome Institute (JGI-PGF)"/>
            <person name="Goker M."/>
            <person name="Cleland D."/>
            <person name="Saunders E."/>
            <person name="Lapidus A."/>
            <person name="Nolan M."/>
            <person name="Lucas S."/>
            <person name="Hammon N."/>
            <person name="Deshpande S."/>
            <person name="Cheng J.F."/>
            <person name="Tapia R."/>
            <person name="Han C."/>
            <person name="Goodwin L."/>
            <person name="Pitluck S."/>
            <person name="Liolios K."/>
            <person name="Pagani I."/>
            <person name="Ivanova N."/>
            <person name="Mavromatis K."/>
            <person name="Pati A."/>
            <person name="Chen A."/>
            <person name="Palaniappan K."/>
            <person name="Land M."/>
            <person name="Hauser L."/>
            <person name="Chang Y.J."/>
            <person name="Jeffries C.D."/>
            <person name="Detter J.C."/>
            <person name="Beck B."/>
            <person name="Woyke T."/>
            <person name="Bristow J."/>
            <person name="Eisen J.A."/>
            <person name="Markowitz V."/>
            <person name="Hugenholtz P."/>
            <person name="Kyrpides N.C."/>
            <person name="Klenk H.P."/>
        </authorList>
    </citation>
    <scope>NUCLEOTIDE SEQUENCE [LARGE SCALE GENOMIC DNA]</scope>
    <source>
        <strain evidence="2">ATCC 43644 / DSM 9630 / IS1B</strain>
    </source>
</reference>
<dbReference type="InterPro" id="IPR010869">
    <property type="entry name" value="DUF1501"/>
</dbReference>
<reference key="1">
    <citation type="submission" date="2010-11" db="EMBL/GenBank/DDBJ databases">
        <title>The complete sequence of chromosome of Isophaera pallida ATCC 43644.</title>
        <authorList>
            <consortium name="US DOE Joint Genome Institute (JGI-PGF)"/>
            <person name="Lucas S."/>
            <person name="Copeland A."/>
            <person name="Lapidus A."/>
            <person name="Bruce D."/>
            <person name="Goodwin L."/>
            <person name="Pitluck S."/>
            <person name="Kyrpides N."/>
            <person name="Mavromatis K."/>
            <person name="Pagani I."/>
            <person name="Ivanova N."/>
            <person name="Saunders E."/>
            <person name="Brettin T."/>
            <person name="Detter J.C."/>
            <person name="Han C."/>
            <person name="Tapia R."/>
            <person name="Land M."/>
            <person name="Hauser L."/>
            <person name="Markowitz V."/>
            <person name="Cheng J.-F."/>
            <person name="Hugenholtz P."/>
            <person name="Woyke T."/>
            <person name="Wu D."/>
            <person name="Eisen J.A."/>
        </authorList>
    </citation>
    <scope>NUCLEOTIDE SEQUENCE</scope>
    <source>
        <strain>ATCC 43644</strain>
    </source>
</reference>
<proteinExistence type="predicted"/>